<dbReference type="EMBL" id="FOSJ01000003">
    <property type="protein sequence ID" value="SFJ94664.1"/>
    <property type="molecule type" value="Genomic_DNA"/>
</dbReference>
<keyword evidence="1" id="KW-0812">Transmembrane</keyword>
<evidence type="ECO:0000313" key="2">
    <source>
        <dbReference type="EMBL" id="SFJ94664.1"/>
    </source>
</evidence>
<evidence type="ECO:0000313" key="3">
    <source>
        <dbReference type="Proteomes" id="UP000199589"/>
    </source>
</evidence>
<keyword evidence="1" id="KW-0472">Membrane</keyword>
<protein>
    <submittedName>
        <fullName evidence="2">Uncharacterized protein</fullName>
    </submittedName>
</protein>
<dbReference type="Proteomes" id="UP000199589">
    <property type="component" value="Unassembled WGS sequence"/>
</dbReference>
<dbReference type="RefSeq" id="WP_072693843.1">
    <property type="nucleotide sequence ID" value="NZ_FOSJ01000003.1"/>
</dbReference>
<gene>
    <name evidence="2" type="ORF">SAMN04488569_100344</name>
</gene>
<proteinExistence type="predicted"/>
<feature type="transmembrane region" description="Helical" evidence="1">
    <location>
        <begin position="130"/>
        <end position="148"/>
    </location>
</feature>
<feature type="transmembrane region" description="Helical" evidence="1">
    <location>
        <begin position="101"/>
        <end position="124"/>
    </location>
</feature>
<dbReference type="AlphaFoldDB" id="A0A1I3VGX2"/>
<keyword evidence="3" id="KW-1185">Reference proteome</keyword>
<organism evidence="2 3">
    <name type="scientific">Marinilactibacillus piezotolerans</name>
    <dbReference type="NCBI Taxonomy" id="258723"/>
    <lineage>
        <taxon>Bacteria</taxon>
        <taxon>Bacillati</taxon>
        <taxon>Bacillota</taxon>
        <taxon>Bacilli</taxon>
        <taxon>Lactobacillales</taxon>
        <taxon>Carnobacteriaceae</taxon>
        <taxon>Marinilactibacillus</taxon>
    </lineage>
</organism>
<accession>A0A1I3VGX2</accession>
<evidence type="ECO:0000256" key="1">
    <source>
        <dbReference type="SAM" id="Phobius"/>
    </source>
</evidence>
<sequence length="293" mass="34078">MESEELQKDWFIRYNYILGTRQTDKQKGKFIDSILFDLEKLGKKAYVHPFGQNNYGKNIYVGNIKKAKKIICTYYDTPISQHKSYHLNEYKLNKKNTVKSIAIQSIIFLGIGLLFTLFVGIPIYQVYNFVSLPSILTTLFYAFYFIILKKISTGWPEKNNSVRNTSSLLLLLQFMNQYHTKEMAFALLDSGTYNQAGLDELIQNCQGEIYLLDSVGADQPMYQISKNKQLFVLDSPIIQVEKKITDVKNVLILTSMKKNDQSFQLERDSLKQKEINEANMNMAFDFLEKIIRR</sequence>
<dbReference type="OrthoDB" id="1920380at2"/>
<name>A0A1I3VGX2_9LACT</name>
<reference evidence="3" key="1">
    <citation type="submission" date="2016-10" db="EMBL/GenBank/DDBJ databases">
        <authorList>
            <person name="Varghese N."/>
            <person name="Submissions S."/>
        </authorList>
    </citation>
    <scope>NUCLEOTIDE SEQUENCE [LARGE SCALE GENOMIC DNA]</scope>
    <source>
        <strain evidence="3">DSM 16108</strain>
    </source>
</reference>
<keyword evidence="1" id="KW-1133">Transmembrane helix</keyword>